<dbReference type="Proteomes" id="UP000192731">
    <property type="component" value="Unassembled WGS sequence"/>
</dbReference>
<gene>
    <name evidence="2" type="ORF">SAMN00017405_1971</name>
</gene>
<evidence type="ECO:0000256" key="1">
    <source>
        <dbReference type="SAM" id="MobiDB-lite"/>
    </source>
</evidence>
<accession>A0A1W1UHV6</accession>
<dbReference type="RefSeq" id="WP_084052011.1">
    <property type="nucleotide sequence ID" value="NZ_FWWT01000006.1"/>
</dbReference>
<dbReference type="AlphaFoldDB" id="A0A1W1UHV6"/>
<evidence type="ECO:0000313" key="3">
    <source>
        <dbReference type="Proteomes" id="UP000192731"/>
    </source>
</evidence>
<proteinExistence type="predicted"/>
<feature type="region of interest" description="Disordered" evidence="1">
    <location>
        <begin position="125"/>
        <end position="146"/>
    </location>
</feature>
<keyword evidence="3" id="KW-1185">Reference proteome</keyword>
<dbReference type="EMBL" id="FWWT01000006">
    <property type="protein sequence ID" value="SMB80657.1"/>
    <property type="molecule type" value="Genomic_DNA"/>
</dbReference>
<evidence type="ECO:0000313" key="2">
    <source>
        <dbReference type="EMBL" id="SMB80657.1"/>
    </source>
</evidence>
<reference evidence="2 3" key="1">
    <citation type="submission" date="2017-04" db="EMBL/GenBank/DDBJ databases">
        <authorList>
            <person name="Afonso C.L."/>
            <person name="Miller P.J."/>
            <person name="Scott M.A."/>
            <person name="Spackman E."/>
            <person name="Goraichik I."/>
            <person name="Dimitrov K.M."/>
            <person name="Suarez D.L."/>
            <person name="Swayne D.E."/>
        </authorList>
    </citation>
    <scope>NUCLEOTIDE SEQUENCE [LARGE SCALE GENOMIC DNA]</scope>
    <source>
        <strain evidence="2 3">DSM 11270</strain>
    </source>
</reference>
<feature type="compositionally biased region" description="Basic residues" evidence="1">
    <location>
        <begin position="125"/>
        <end position="140"/>
    </location>
</feature>
<sequence>MITGFDDLPKYFQERIPVFKHDFINLKEYEENDFEKYTKLTAMMLKAFKYAFEENLEVVLRVFLLALEEAKKEVELDTLIYYGEIYLKYIELTNSEIKEADIKEEIKSLDGKGDLIMSILEQREKRNRKRQKRSSKKTISKRYAYY</sequence>
<dbReference type="OrthoDB" id="406075at186801"/>
<protein>
    <submittedName>
        <fullName evidence="2">Uncharacterized protein</fullName>
    </submittedName>
</protein>
<name>A0A1W1UHV6_DESTI</name>
<organism evidence="2 3">
    <name type="scientific">Desulfonispora thiosulfatigenes DSM 11270</name>
    <dbReference type="NCBI Taxonomy" id="656914"/>
    <lineage>
        <taxon>Bacteria</taxon>
        <taxon>Bacillati</taxon>
        <taxon>Bacillota</taxon>
        <taxon>Clostridia</taxon>
        <taxon>Eubacteriales</taxon>
        <taxon>Peptococcaceae</taxon>
        <taxon>Desulfonispora</taxon>
    </lineage>
</organism>